<proteinExistence type="inferred from homology"/>
<evidence type="ECO:0000259" key="6">
    <source>
        <dbReference type="Pfam" id="PF13476"/>
    </source>
</evidence>
<dbReference type="GO" id="GO:0006302">
    <property type="term" value="P:double-strand break repair"/>
    <property type="evidence" value="ECO:0007669"/>
    <property type="project" value="InterPro"/>
</dbReference>
<dbReference type="GO" id="GO:0016887">
    <property type="term" value="F:ATP hydrolysis activity"/>
    <property type="evidence" value="ECO:0007669"/>
    <property type="project" value="InterPro"/>
</dbReference>
<dbReference type="AlphaFoldDB" id="A0A0A0J9G0"/>
<protein>
    <recommendedName>
        <fullName evidence="3">Nuclease SbcCD subunit C</fullName>
    </recommendedName>
</protein>
<sequence length="1067" mass="113080">MVATAFGPFPDEVVVDFDALTAQGLFLIHGPTGAGKTSLLDAICFALFADVPGLRDRRGIVSDHAAPTATPSIELEFTSGTRRFRLHRSPQHARPKKRGVGTVDAPATVTLSELRGVEWAVVSTRNDETAEVLHDVIGMGKEQFAKVAMLPQGEFAAFLTAKDEDRRALLEKLFDISRFADIEAWLVEQRRESEAAVGALRAGIDTDLARLGDVLAASGVSSGSPPVDTAGGPHAGTSTNAPAPDRPAADELAVDPASPEGIRAHLESVGADLDQHLSQMMVALDAAIAVEGATAERAEQARAVTALRQRATTARRTLADLDASAEELIADRARLDAGQRAVSLRGHLATIQREEVTLQGARQALDVAMDSVSRLVDIFSAATDGAIGSPSHPEEAGTLFGRPQDALAAMHGHDDALREAGRLSESRLHRERRTEELIALIEKATRVLGRADADRASAALAVTSAEAMVGDSADAVASREGATVLAAAARDRHELARRTVDDAIKLDALRRAAAETRTAAQDARDHEQDLLARRLSQMAAELAEGLLDDEPCPVCGSDDHPEPTTSRDRVSGAELDEARRVHAALVQAHQDADARATAAQARLEHALQVLDVASVQEIALTSLAEAAETAQRDLALISDRAARLQASQQSLDSARARLARVDESVVAAERDLAQARTISGQERSADCHEATALADLLKSHESCPCAPGSPPSTGRTLTLSADDVAMVREITATHSQVIRLVEAWRNASHDHEVAETRLHDVRADAQSAAHEAGFDSIDGVTHALMMPNELDRLRDRIQGHDRARAAAQSVLDDPEVLAAEAAEEPDVHEATADAARARAAVLTAQAAQTEAATARKSFVTVRTSLLKGLDAAGPALVRHHRIKDLADAFTGGGVNNTLRMRLTSYVLASRLDKVARLANERLRIMGDGRYTLEHSDRLAARGARSGLGLRVLDQWTGVSRETSTLSGGEAFMASLALALGLADAVREESGGFDLGTLFVDEGFGTLDDESLEQVISVLDSLREGGRAVGVVSHVGELRSRITSQLLVRKTASGSTVSISGPGVESAA</sequence>
<feature type="compositionally biased region" description="Basic and acidic residues" evidence="5">
    <location>
        <begin position="557"/>
        <end position="572"/>
    </location>
</feature>
<accession>A0A0A0J9G0</accession>
<feature type="region of interest" description="Disordered" evidence="5">
    <location>
        <begin position="549"/>
        <end position="572"/>
    </location>
</feature>
<organism evidence="7 8">
    <name type="scientific">Knoellia sinensis KCTC 19936</name>
    <dbReference type="NCBI Taxonomy" id="1385520"/>
    <lineage>
        <taxon>Bacteria</taxon>
        <taxon>Bacillati</taxon>
        <taxon>Actinomycetota</taxon>
        <taxon>Actinomycetes</taxon>
        <taxon>Micrococcales</taxon>
        <taxon>Intrasporangiaceae</taxon>
        <taxon>Knoellia</taxon>
    </lineage>
</organism>
<evidence type="ECO:0000313" key="8">
    <source>
        <dbReference type="Proteomes" id="UP000030002"/>
    </source>
</evidence>
<dbReference type="eggNOG" id="COG0419">
    <property type="taxonomic scope" value="Bacteria"/>
</dbReference>
<gene>
    <name evidence="7" type="ORF">N802_15110</name>
</gene>
<evidence type="ECO:0000256" key="3">
    <source>
        <dbReference type="ARBA" id="ARBA00013368"/>
    </source>
</evidence>
<dbReference type="Pfam" id="PF13558">
    <property type="entry name" value="SbcC_Walker_B"/>
    <property type="match status" value="1"/>
</dbReference>
<evidence type="ECO:0000256" key="5">
    <source>
        <dbReference type="SAM" id="MobiDB-lite"/>
    </source>
</evidence>
<evidence type="ECO:0000256" key="1">
    <source>
        <dbReference type="ARBA" id="ARBA00006930"/>
    </source>
</evidence>
<keyword evidence="8" id="KW-1185">Reference proteome</keyword>
<dbReference type="InterPro" id="IPR027417">
    <property type="entry name" value="P-loop_NTPase"/>
</dbReference>
<dbReference type="SUPFAM" id="SSF52540">
    <property type="entry name" value="P-loop containing nucleoside triphosphate hydrolases"/>
    <property type="match status" value="1"/>
</dbReference>
<feature type="region of interest" description="Disordered" evidence="5">
    <location>
        <begin position="219"/>
        <end position="253"/>
    </location>
</feature>
<dbReference type="InterPro" id="IPR038729">
    <property type="entry name" value="Rad50/SbcC_AAA"/>
</dbReference>
<feature type="domain" description="Rad50/SbcC-type AAA" evidence="6">
    <location>
        <begin position="6"/>
        <end position="176"/>
    </location>
</feature>
<dbReference type="Proteomes" id="UP000030002">
    <property type="component" value="Unassembled WGS sequence"/>
</dbReference>
<feature type="coiled-coil region" evidence="4">
    <location>
        <begin position="644"/>
        <end position="671"/>
    </location>
</feature>
<dbReference type="Gene3D" id="3.40.50.300">
    <property type="entry name" value="P-loop containing nucleotide triphosphate hydrolases"/>
    <property type="match status" value="2"/>
</dbReference>
<dbReference type="Pfam" id="PF13476">
    <property type="entry name" value="AAA_23"/>
    <property type="match status" value="1"/>
</dbReference>
<reference evidence="7 8" key="1">
    <citation type="submission" date="2013-08" db="EMBL/GenBank/DDBJ databases">
        <title>The genome sequence of Knoellia sinensis.</title>
        <authorList>
            <person name="Zhu W."/>
            <person name="Wang G."/>
        </authorList>
    </citation>
    <scope>NUCLEOTIDE SEQUENCE [LARGE SCALE GENOMIC DNA]</scope>
    <source>
        <strain evidence="7 8">KCTC 19936</strain>
    </source>
</reference>
<dbReference type="PANTHER" id="PTHR32114">
    <property type="entry name" value="ABC TRANSPORTER ABCH.3"/>
    <property type="match status" value="1"/>
</dbReference>
<dbReference type="PANTHER" id="PTHR32114:SF2">
    <property type="entry name" value="ABC TRANSPORTER ABCH.3"/>
    <property type="match status" value="1"/>
</dbReference>
<evidence type="ECO:0000256" key="4">
    <source>
        <dbReference type="SAM" id="Coils"/>
    </source>
</evidence>
<keyword evidence="4" id="KW-0175">Coiled coil</keyword>
<name>A0A0A0J9G0_9MICO</name>
<comment type="caution">
    <text evidence="7">The sequence shown here is derived from an EMBL/GenBank/DDBJ whole genome shotgun (WGS) entry which is preliminary data.</text>
</comment>
<dbReference type="STRING" id="1385520.N802_15110"/>
<comment type="subunit">
    <text evidence="2">Heterodimer of SbcC and SbcD.</text>
</comment>
<evidence type="ECO:0000256" key="2">
    <source>
        <dbReference type="ARBA" id="ARBA00011322"/>
    </source>
</evidence>
<dbReference type="RefSeq" id="WP_035914321.1">
    <property type="nucleotide sequence ID" value="NZ_AVPJ01000004.1"/>
</dbReference>
<comment type="similarity">
    <text evidence="1">Belongs to the SMC family. SbcC subfamily.</text>
</comment>
<evidence type="ECO:0000313" key="7">
    <source>
        <dbReference type="EMBL" id="KGN33409.1"/>
    </source>
</evidence>
<dbReference type="EMBL" id="AVPJ01000004">
    <property type="protein sequence ID" value="KGN33409.1"/>
    <property type="molecule type" value="Genomic_DNA"/>
</dbReference>